<keyword evidence="2" id="KW-0472">Membrane</keyword>
<organism evidence="5 6">
    <name type="scientific">Urochloa decumbens</name>
    <dbReference type="NCBI Taxonomy" id="240449"/>
    <lineage>
        <taxon>Eukaryota</taxon>
        <taxon>Viridiplantae</taxon>
        <taxon>Streptophyta</taxon>
        <taxon>Embryophyta</taxon>
        <taxon>Tracheophyta</taxon>
        <taxon>Spermatophyta</taxon>
        <taxon>Magnoliopsida</taxon>
        <taxon>Liliopsida</taxon>
        <taxon>Poales</taxon>
        <taxon>Poaceae</taxon>
        <taxon>PACMAD clade</taxon>
        <taxon>Panicoideae</taxon>
        <taxon>Panicodae</taxon>
        <taxon>Paniceae</taxon>
        <taxon>Melinidinae</taxon>
        <taxon>Urochloa</taxon>
    </lineage>
</organism>
<evidence type="ECO:0000259" key="4">
    <source>
        <dbReference type="Pfam" id="PF24053"/>
    </source>
</evidence>
<feature type="compositionally biased region" description="Acidic residues" evidence="1">
    <location>
        <begin position="338"/>
        <end position="351"/>
    </location>
</feature>
<dbReference type="Proteomes" id="UP001497457">
    <property type="component" value="Chromosome 10rd"/>
</dbReference>
<feature type="region of interest" description="Disordered" evidence="1">
    <location>
        <begin position="21"/>
        <end position="153"/>
    </location>
</feature>
<dbReference type="PANTHER" id="PTHR34200:SF2">
    <property type="entry name" value="TRANSMEMBRANE PROTEIN"/>
    <property type="match status" value="1"/>
</dbReference>
<name>A0ABC8VNG1_9POAL</name>
<gene>
    <name evidence="5" type="ORF">URODEC1_LOCUS5178</name>
</gene>
<feature type="signal peptide" evidence="3">
    <location>
        <begin position="1"/>
        <end position="23"/>
    </location>
</feature>
<sequence length="388" mass="41168">MGGRGLAALVVLLLASVLLPSTASGLGRRVLEVGKPSSGEDAPTPSVPAGGSPKGDSPKESEQPSAAGQNTENHRHQKSLPPAPVVPKDTKVPPPKNEKEGGETQATASPPPPPPAKEANSDKPSPPPGDSVPNGRGETKSGMDTDDTGSQGKKDEINKMKQAMEKCDASHKCSSGKEFSACLVFSASVEPFIIVQNEGKNDIIVSIKEPSNAKIDKPLHLGKGAFGQMNITYSSGNITLNDEKEGDCFIHGMQSVDRQSVSDWQQQIQMFAAYATSLNPIYGASFFVVTVVLVGIVCACCKFARRRGNDAVPYQQLEMGAQAPNPSVVDNTTSTTDGWEDGWDDDWDDEEAPARPLDKKPTSSVSANGLSSRPQTNNKDGWDVDWDD</sequence>
<keyword evidence="2" id="KW-1133">Transmembrane helix</keyword>
<evidence type="ECO:0000256" key="3">
    <source>
        <dbReference type="SAM" id="SignalP"/>
    </source>
</evidence>
<feature type="compositionally biased region" description="Polar residues" evidence="1">
    <location>
        <begin position="362"/>
        <end position="379"/>
    </location>
</feature>
<evidence type="ECO:0000313" key="5">
    <source>
        <dbReference type="EMBL" id="CAL4894077.1"/>
    </source>
</evidence>
<feature type="chain" id="PRO_5044813101" description="DUF7356 domain-containing protein" evidence="3">
    <location>
        <begin position="24"/>
        <end position="388"/>
    </location>
</feature>
<feature type="compositionally biased region" description="Polar residues" evidence="1">
    <location>
        <begin position="324"/>
        <end position="336"/>
    </location>
</feature>
<feature type="domain" description="DUF7356" evidence="4">
    <location>
        <begin position="159"/>
        <end position="254"/>
    </location>
</feature>
<feature type="transmembrane region" description="Helical" evidence="2">
    <location>
        <begin position="281"/>
        <end position="301"/>
    </location>
</feature>
<evidence type="ECO:0000256" key="2">
    <source>
        <dbReference type="SAM" id="Phobius"/>
    </source>
</evidence>
<keyword evidence="6" id="KW-1185">Reference proteome</keyword>
<feature type="compositionally biased region" description="Basic and acidic residues" evidence="1">
    <location>
        <begin position="88"/>
        <end position="102"/>
    </location>
</feature>
<dbReference type="InterPro" id="IPR055780">
    <property type="entry name" value="DUF7356"/>
</dbReference>
<evidence type="ECO:0000256" key="1">
    <source>
        <dbReference type="SAM" id="MobiDB-lite"/>
    </source>
</evidence>
<dbReference type="Pfam" id="PF24053">
    <property type="entry name" value="DUF7356"/>
    <property type="match status" value="1"/>
</dbReference>
<keyword evidence="2" id="KW-0812">Transmembrane</keyword>
<dbReference type="AlphaFoldDB" id="A0ABC8VNG1"/>
<keyword evidence="3" id="KW-0732">Signal</keyword>
<dbReference type="EMBL" id="OZ075120">
    <property type="protein sequence ID" value="CAL4894077.1"/>
    <property type="molecule type" value="Genomic_DNA"/>
</dbReference>
<reference evidence="5" key="1">
    <citation type="submission" date="2024-10" db="EMBL/GenBank/DDBJ databases">
        <authorList>
            <person name="Ryan C."/>
        </authorList>
    </citation>
    <scope>NUCLEOTIDE SEQUENCE [LARGE SCALE GENOMIC DNA]</scope>
</reference>
<feature type="region of interest" description="Disordered" evidence="1">
    <location>
        <begin position="322"/>
        <end position="388"/>
    </location>
</feature>
<feature type="compositionally biased region" description="Basic and acidic residues" evidence="1">
    <location>
        <begin position="352"/>
        <end position="361"/>
    </location>
</feature>
<dbReference type="PANTHER" id="PTHR34200">
    <property type="entry name" value="DENTIN SIALOPHOSPHOPROTEIN-LIKE ISOFORM X1"/>
    <property type="match status" value="1"/>
</dbReference>
<protein>
    <recommendedName>
        <fullName evidence="4">DUF7356 domain-containing protein</fullName>
    </recommendedName>
</protein>
<proteinExistence type="predicted"/>
<evidence type="ECO:0000313" key="6">
    <source>
        <dbReference type="Proteomes" id="UP001497457"/>
    </source>
</evidence>
<accession>A0ABC8VNG1</accession>